<protein>
    <recommendedName>
        <fullName evidence="3 13">Telomerase reverse transcriptase</fullName>
        <ecNumber evidence="2 13">2.7.7.49</ecNumber>
    </recommendedName>
    <alternativeName>
        <fullName evidence="13">Telomerase catalytic subunit</fullName>
    </alternativeName>
</protein>
<keyword evidence="8 13" id="KW-0460">Magnesium</keyword>
<evidence type="ECO:0000256" key="9">
    <source>
        <dbReference type="ARBA" id="ARBA00022895"/>
    </source>
</evidence>
<organism evidence="16 17">
    <name type="scientific">Babesia ovis</name>
    <dbReference type="NCBI Taxonomy" id="5869"/>
    <lineage>
        <taxon>Eukaryota</taxon>
        <taxon>Sar</taxon>
        <taxon>Alveolata</taxon>
        <taxon>Apicomplexa</taxon>
        <taxon>Aconoidasida</taxon>
        <taxon>Piroplasmida</taxon>
        <taxon>Babesiidae</taxon>
        <taxon>Babesia</taxon>
    </lineage>
</organism>
<evidence type="ECO:0000256" key="3">
    <source>
        <dbReference type="ARBA" id="ARBA00016182"/>
    </source>
</evidence>
<evidence type="ECO:0000256" key="1">
    <source>
        <dbReference type="ARBA" id="ARBA00008001"/>
    </source>
</evidence>
<evidence type="ECO:0000256" key="13">
    <source>
        <dbReference type="RuleBase" id="RU365061"/>
    </source>
</evidence>
<keyword evidence="9 13" id="KW-0779">Telomere</keyword>
<dbReference type="GO" id="GO:0042162">
    <property type="term" value="F:telomeric DNA binding"/>
    <property type="evidence" value="ECO:0007669"/>
    <property type="project" value="TreeGrafter"/>
</dbReference>
<dbReference type="GO" id="GO:0003720">
    <property type="term" value="F:telomerase activity"/>
    <property type="evidence" value="ECO:0007669"/>
    <property type="project" value="InterPro"/>
</dbReference>
<keyword evidence="4 13" id="KW-0158">Chromosome</keyword>
<dbReference type="GO" id="GO:0000333">
    <property type="term" value="C:telomerase catalytic core complex"/>
    <property type="evidence" value="ECO:0007669"/>
    <property type="project" value="TreeGrafter"/>
</dbReference>
<keyword evidence="6 13" id="KW-0548">Nucleotidyltransferase</keyword>
<dbReference type="InterPro" id="IPR000477">
    <property type="entry name" value="RT_dom"/>
</dbReference>
<keyword evidence="7 13" id="KW-0479">Metal-binding</keyword>
<keyword evidence="11 13" id="KW-0539">Nucleus</keyword>
<evidence type="ECO:0000256" key="4">
    <source>
        <dbReference type="ARBA" id="ARBA00022454"/>
    </source>
</evidence>
<feature type="region of interest" description="Disordered" evidence="14">
    <location>
        <begin position="71"/>
        <end position="95"/>
    </location>
</feature>
<name>A0A9W5WWN2_BABOV</name>
<dbReference type="GO" id="GO:0046872">
    <property type="term" value="F:metal ion binding"/>
    <property type="evidence" value="ECO:0007669"/>
    <property type="project" value="UniProtKB-KW"/>
</dbReference>
<keyword evidence="10 13" id="KW-0695">RNA-directed DNA polymerase</keyword>
<dbReference type="SMART" id="SM00975">
    <property type="entry name" value="Telomerase_RBD"/>
    <property type="match status" value="1"/>
</dbReference>
<feature type="compositionally biased region" description="Polar residues" evidence="14">
    <location>
        <begin position="78"/>
        <end position="91"/>
    </location>
</feature>
<gene>
    <name evidence="16" type="ORF">BaOVIS_033210</name>
</gene>
<dbReference type="InterPro" id="IPR003545">
    <property type="entry name" value="Telomerase_RT"/>
</dbReference>
<dbReference type="PANTHER" id="PTHR12066:SF0">
    <property type="entry name" value="TELOMERASE REVERSE TRANSCRIPTASE"/>
    <property type="match status" value="1"/>
</dbReference>
<evidence type="ECO:0000256" key="7">
    <source>
        <dbReference type="ARBA" id="ARBA00022723"/>
    </source>
</evidence>
<evidence type="ECO:0000256" key="14">
    <source>
        <dbReference type="SAM" id="MobiDB-lite"/>
    </source>
</evidence>
<comment type="function">
    <text evidence="13">Telomerase is a ribonucleoprotein enzyme essential for the replication of chromosome termini in most eukaryotes. It elongates telomeres. It is a reverse transcriptase that adds simple sequence repeats to chromosome ends by copying a template sequence within the RNA component of the enzyme.</text>
</comment>
<proteinExistence type="inferred from homology"/>
<dbReference type="AlphaFoldDB" id="A0A9W5WWN2"/>
<dbReference type="PROSITE" id="PS50878">
    <property type="entry name" value="RT_POL"/>
    <property type="match status" value="1"/>
</dbReference>
<evidence type="ECO:0000256" key="5">
    <source>
        <dbReference type="ARBA" id="ARBA00022679"/>
    </source>
</evidence>
<comment type="similarity">
    <text evidence="1 13">Belongs to the reverse transcriptase family. Telomerase subfamily.</text>
</comment>
<dbReference type="GO" id="GO:0007004">
    <property type="term" value="P:telomere maintenance via telomerase"/>
    <property type="evidence" value="ECO:0007669"/>
    <property type="project" value="TreeGrafter"/>
</dbReference>
<dbReference type="GO" id="GO:0000781">
    <property type="term" value="C:chromosome, telomeric region"/>
    <property type="evidence" value="ECO:0007669"/>
    <property type="project" value="UniProtKB-SubCell"/>
</dbReference>
<dbReference type="InterPro" id="IPR021891">
    <property type="entry name" value="Telomerase_RBD"/>
</dbReference>
<sequence length="1118" mass="128584">MLAHDQLHEICGENIDYLSNKLGFDFISEVAYSDYRYLLAAAVTRSILIQREAPAPSGFNRGHSAEDAIEIPTDRTANDVSGKSTSASPGSRKSDYKIKPTSLMVSVRNSKAFLQSLFFLNINRFVGNDVLIGILHTHRMLVPYVMFKMSSCPEYAWLLQQALTPQESETLCRIYRLLLHRMDLGVPCTNMDHRPLILIQCSGKVMYNNNFWPSNDTGPSWSDVVLSRHTIFYKDSFNRKFGFRPSDFLGAIIARLRGEYMKGSNPQVHYFNGLQCKHTNNQIQELDSHKTVGIMPFTFTKAQNDPSTAVNSAVWKIVLFILFDSRFFDRSYKERRNAIRSFLQGLQTPDKPVKRGKSIMLRAIFCHFKTFLQNITYFDISKEYWSCFRHASMSSAGTSSIDPRLIVRFVHNVVDATVPQHLLGCHSNFVRLKHLCHSIVVLNKGERLDMSQVMHGFKAVNCCWIPGSNNRITKGQTRTILGYISRIVFFLLEHMVIPLLQHHFYITETNFTMYRVHYFSKVKWHQMVMEANETYISEVDSMAPGDSTMDTSVARDSITCPFTRDVRRNSDPQHGTLRVRWIPKVSGMRPIMNCNSLGSRKTPYANLSSLNDMMHIPFHALRAYIHMNPRLLGNSILGYTGAFRSIKRWWSRFRKSIHLCNINKGHLTVYVTLADLSRCYERIQHVTLLRVLNKMEKNASMLFNMVYRRDLIRLASSSNSYSRRITVLSDGLAPLFIHQKTLLSRTFGQVCIYSRHSKTSVSHKASMSDIIASVRSLLSHKIALPKWNPSMLVQNGVGIPQGCCISPLLCSLYLAQGDFNPKVTDLTRPDTGNLLLRWIDDFIFISNNEADNQDMVRILRDPSTFGMAINDKLVTMRFDVPILQTNSKVHPRGNKSILDTWFSRICDAANLDRDLRGVPTGSSFPNGHTLSSWINCTFDFDFVRGRLNATLTPWKNHSCRIRDSLNLSRTRFSTFMFAFIEQRLLGYISNRLNHGLFTSMELNTPRCVMQNSYVVMRICMMKLLSATCAICRHFGGFTNARYIGRLAHKLIDHMVMLISRRADIRKTGLRRLLQLAVVYTISPFWVSRLKRKFGRRRIRFVRSIERKFRHNWPSDDVL</sequence>
<evidence type="ECO:0000313" key="16">
    <source>
        <dbReference type="EMBL" id="GFE55917.1"/>
    </source>
</evidence>
<comment type="subcellular location">
    <subcellularLocation>
        <location evidence="13">Nucleus</location>
    </subcellularLocation>
    <subcellularLocation>
        <location evidence="13">Chromosome</location>
        <location evidence="13">Telomere</location>
    </subcellularLocation>
</comment>
<evidence type="ECO:0000259" key="15">
    <source>
        <dbReference type="PROSITE" id="PS50878"/>
    </source>
</evidence>
<comment type="catalytic activity">
    <reaction evidence="12 13">
        <text>DNA(n) + a 2'-deoxyribonucleoside 5'-triphosphate = DNA(n+1) + diphosphate</text>
        <dbReference type="Rhea" id="RHEA:22508"/>
        <dbReference type="Rhea" id="RHEA-COMP:17339"/>
        <dbReference type="Rhea" id="RHEA-COMP:17340"/>
        <dbReference type="ChEBI" id="CHEBI:33019"/>
        <dbReference type="ChEBI" id="CHEBI:61560"/>
        <dbReference type="ChEBI" id="CHEBI:173112"/>
        <dbReference type="EC" id="2.7.7.49"/>
    </reaction>
</comment>
<evidence type="ECO:0000313" key="17">
    <source>
        <dbReference type="Proteomes" id="UP001057455"/>
    </source>
</evidence>
<evidence type="ECO:0000256" key="12">
    <source>
        <dbReference type="ARBA" id="ARBA00048173"/>
    </source>
</evidence>
<evidence type="ECO:0000256" key="10">
    <source>
        <dbReference type="ARBA" id="ARBA00022918"/>
    </source>
</evidence>
<dbReference type="EMBL" id="BLIY01000025">
    <property type="protein sequence ID" value="GFE55917.1"/>
    <property type="molecule type" value="Genomic_DNA"/>
</dbReference>
<evidence type="ECO:0000256" key="6">
    <source>
        <dbReference type="ARBA" id="ARBA00022695"/>
    </source>
</evidence>
<dbReference type="OrthoDB" id="289721at2759"/>
<dbReference type="PRINTS" id="PR01365">
    <property type="entry name" value="TELOMERASERT"/>
</dbReference>
<evidence type="ECO:0000256" key="8">
    <source>
        <dbReference type="ARBA" id="ARBA00022842"/>
    </source>
</evidence>
<feature type="domain" description="Reverse transcriptase" evidence="15">
    <location>
        <begin position="563"/>
        <end position="938"/>
    </location>
</feature>
<evidence type="ECO:0000256" key="2">
    <source>
        <dbReference type="ARBA" id="ARBA00012493"/>
    </source>
</evidence>
<dbReference type="EC" id="2.7.7.49" evidence="2 13"/>
<evidence type="ECO:0000256" key="11">
    <source>
        <dbReference type="ARBA" id="ARBA00023242"/>
    </source>
</evidence>
<reference evidence="16" key="1">
    <citation type="submission" date="2019-12" db="EMBL/GenBank/DDBJ databases">
        <title>Genome sequence of Babesia ovis.</title>
        <authorList>
            <person name="Yamagishi J."/>
            <person name="Sevinc F."/>
            <person name="Xuan X."/>
        </authorList>
    </citation>
    <scope>NUCLEOTIDE SEQUENCE</scope>
    <source>
        <strain evidence="16">Selcuk</strain>
    </source>
</reference>
<dbReference type="Pfam" id="PF12009">
    <property type="entry name" value="Telomerase_RBD"/>
    <property type="match status" value="1"/>
</dbReference>
<keyword evidence="5 13" id="KW-0808">Transferase</keyword>
<comment type="caution">
    <text evidence="16">The sequence shown here is derived from an EMBL/GenBank/DDBJ whole genome shotgun (WGS) entry which is preliminary data.</text>
</comment>
<accession>A0A9W5WWN2</accession>
<dbReference type="GO" id="GO:0070034">
    <property type="term" value="F:telomerase RNA binding"/>
    <property type="evidence" value="ECO:0007669"/>
    <property type="project" value="TreeGrafter"/>
</dbReference>
<dbReference type="Proteomes" id="UP001057455">
    <property type="component" value="Unassembled WGS sequence"/>
</dbReference>
<dbReference type="PANTHER" id="PTHR12066">
    <property type="entry name" value="TELOMERASE REVERSE TRANSCRIPTASE"/>
    <property type="match status" value="1"/>
</dbReference>
<keyword evidence="17" id="KW-1185">Reference proteome</keyword>
<dbReference type="Gene3D" id="1.10.132.70">
    <property type="match status" value="1"/>
</dbReference>